<proteinExistence type="predicted"/>
<organism evidence="1 2">
    <name type="scientific">Acinetobacter phage vB_AbaM_B09_Aci02-2</name>
    <dbReference type="NCBI Taxonomy" id="2315467"/>
    <lineage>
        <taxon>Viruses</taxon>
        <taxon>Duplodnaviria</taxon>
        <taxon>Heunggongvirae</taxon>
        <taxon>Uroviricota</taxon>
        <taxon>Caudoviricetes</taxon>
        <taxon>Saclayvirus</taxon>
        <taxon>Saclayvirus Aci022</taxon>
    </lineage>
</organism>
<sequence>MDKSLTVWKNLSLDELLEKSPFDVLGGEELALERLKGAFKSINQPQRFDEAYAKKTGNRKFVNFTKTLTELSGQIGNKFYKLEHNAFIVGMLVLEGFVDASIYNVYFSRLQSKVTCMAMNHFDPEFDLKDGKQHMVVLQGGEPVIMTKHEVEQLNVQVGFWETGRSKTAKLPTRKEKKLLTNC</sequence>
<evidence type="ECO:0000313" key="2">
    <source>
        <dbReference type="Proteomes" id="UP000280659"/>
    </source>
</evidence>
<keyword evidence="2" id="KW-1185">Reference proteome</keyword>
<gene>
    <name evidence="1" type="ORF">Aci022_123</name>
</gene>
<name>A0A386KJB7_9CAUD</name>
<reference evidence="1 2" key="1">
    <citation type="submission" date="2018-08" db="EMBL/GenBank/DDBJ databases">
        <title>Complete genome sequence of five Acinetobacter baumannii phages from Abidjan, Cote d'Ivoire.</title>
        <authorList>
            <person name="Essoh C."/>
            <person name="Vernadet J.-P."/>
            <person name="Vergnaud G."/>
            <person name="Resch G."/>
            <person name="Pourcel C."/>
        </authorList>
    </citation>
    <scope>NUCLEOTIDE SEQUENCE [LARGE SCALE GENOMIC DNA]</scope>
</reference>
<accession>A0A386KJB7</accession>
<dbReference type="EMBL" id="MH800199">
    <property type="protein sequence ID" value="AYD85735.1"/>
    <property type="molecule type" value="Genomic_DNA"/>
</dbReference>
<protein>
    <submittedName>
        <fullName evidence="1">Uncharacterized protein</fullName>
    </submittedName>
</protein>
<dbReference type="Proteomes" id="UP000280659">
    <property type="component" value="Segment"/>
</dbReference>
<evidence type="ECO:0000313" key="1">
    <source>
        <dbReference type="EMBL" id="AYD85735.1"/>
    </source>
</evidence>